<accession>A0AAD4JYA6</accession>
<evidence type="ECO:0000256" key="2">
    <source>
        <dbReference type="ARBA" id="ARBA00022723"/>
    </source>
</evidence>
<reference evidence="6" key="1">
    <citation type="journal article" date="2021" name="Mol. Ecol. Resour.">
        <title>Phylogenomic analyses of the genus Drosophila reveals genomic signals of climate adaptation.</title>
        <authorList>
            <person name="Li F."/>
            <person name="Rane R.V."/>
            <person name="Luria V."/>
            <person name="Xiong Z."/>
            <person name="Chen J."/>
            <person name="Li Z."/>
            <person name="Catullo R.A."/>
            <person name="Griffin P.C."/>
            <person name="Schiffer M."/>
            <person name="Pearce S."/>
            <person name="Lee S.F."/>
            <person name="McElroy K."/>
            <person name="Stocker A."/>
            <person name="Shirriffs J."/>
            <person name="Cockerell F."/>
            <person name="Coppin C."/>
            <person name="Sgro C.M."/>
            <person name="Karger A."/>
            <person name="Cain J.W."/>
            <person name="Weber J.A."/>
            <person name="Santpere G."/>
            <person name="Kirschner M.W."/>
            <person name="Hoffmann A.A."/>
            <person name="Oakeshott J.G."/>
            <person name="Zhang G."/>
        </authorList>
    </citation>
    <scope>NUCLEOTIDE SEQUENCE</scope>
    <source>
        <strain evidence="6">BGI-SZ-2011g</strain>
    </source>
</reference>
<dbReference type="SUPFAM" id="SSF53098">
    <property type="entry name" value="Ribonuclease H-like"/>
    <property type="match status" value="1"/>
</dbReference>
<keyword evidence="4" id="KW-0862">Zinc</keyword>
<dbReference type="Gene3D" id="1.10.10.1070">
    <property type="entry name" value="Zinc finger, BED domain-containing"/>
    <property type="match status" value="1"/>
</dbReference>
<sequence length="471" mass="53333">NDTASTSSSCRSSVNSVASLFKRAVLYESNSKRKTDIDNALTEMVAKDVQPYNIVENEGFIKYSQVLDPRYKLPSKTYLRDVLMSNLYKETSAKLSLIFQEVTDVSITCDLWTSSANDSFLTVTSHFVHNYELKTASLATKKLLNVTNHCSQNIADTLRNILIDWNIFNKTVCIVTDNASSMLKACAILQIQNLPCFAHTINLVVQDALRVDDAVIKNLFTKCKSIVRFFKQSPIANEKFKLAQEGTIYTLLQEVPTRWNSFFFMIERILKTNDAIAKVLLGTTNAPQPFTADEILVLKDMEKILSFFQQASEKVSGGKYVTISLIIPMAYGLLRKIEKFLPETMQGKTIQNILMESIKKRLSIYEQRNVCMMATLLDPRFKKNGFQDASNAEQASTFFENELAHSSIEESRKDLTIAADTSTQDTFFDFLGERSDSKIGNARVDAILIKRQYLERAIVSHDVDPLLWIKV</sequence>
<feature type="non-terminal residue" evidence="6">
    <location>
        <position position="1"/>
    </location>
</feature>
<evidence type="ECO:0000313" key="7">
    <source>
        <dbReference type="Proteomes" id="UP001200034"/>
    </source>
</evidence>
<dbReference type="SUPFAM" id="SSF140996">
    <property type="entry name" value="Hermes dimerisation domain"/>
    <property type="match status" value="1"/>
</dbReference>
<dbReference type="GO" id="GO:0005634">
    <property type="term" value="C:nucleus"/>
    <property type="evidence" value="ECO:0007669"/>
    <property type="project" value="UniProtKB-SubCell"/>
</dbReference>
<keyword evidence="5" id="KW-0539">Nucleus</keyword>
<comment type="subcellular location">
    <subcellularLocation>
        <location evidence="1">Nucleus</location>
    </subcellularLocation>
</comment>
<keyword evidence="2" id="KW-0479">Metal-binding</keyword>
<proteinExistence type="predicted"/>
<evidence type="ECO:0000313" key="6">
    <source>
        <dbReference type="EMBL" id="KAH8370182.1"/>
    </source>
</evidence>
<organism evidence="6 7">
    <name type="scientific">Drosophila rubida</name>
    <dbReference type="NCBI Taxonomy" id="30044"/>
    <lineage>
        <taxon>Eukaryota</taxon>
        <taxon>Metazoa</taxon>
        <taxon>Ecdysozoa</taxon>
        <taxon>Arthropoda</taxon>
        <taxon>Hexapoda</taxon>
        <taxon>Insecta</taxon>
        <taxon>Pterygota</taxon>
        <taxon>Neoptera</taxon>
        <taxon>Endopterygota</taxon>
        <taxon>Diptera</taxon>
        <taxon>Brachycera</taxon>
        <taxon>Muscomorpha</taxon>
        <taxon>Ephydroidea</taxon>
        <taxon>Drosophilidae</taxon>
        <taxon>Drosophila</taxon>
    </lineage>
</organism>
<protein>
    <submittedName>
        <fullName evidence="6">Uncharacterized protein</fullName>
    </submittedName>
</protein>
<dbReference type="PANTHER" id="PTHR46481">
    <property type="entry name" value="ZINC FINGER BED DOMAIN-CONTAINING PROTEIN 4"/>
    <property type="match status" value="1"/>
</dbReference>
<dbReference type="InterPro" id="IPR012337">
    <property type="entry name" value="RNaseH-like_sf"/>
</dbReference>
<evidence type="ECO:0000256" key="4">
    <source>
        <dbReference type="ARBA" id="ARBA00022833"/>
    </source>
</evidence>
<name>A0AAD4JYA6_9MUSC</name>
<keyword evidence="3" id="KW-0863">Zinc-finger</keyword>
<dbReference type="GO" id="GO:0008270">
    <property type="term" value="F:zinc ion binding"/>
    <property type="evidence" value="ECO:0007669"/>
    <property type="project" value="UniProtKB-KW"/>
</dbReference>
<dbReference type="Proteomes" id="UP001200034">
    <property type="component" value="Unassembled WGS sequence"/>
</dbReference>
<dbReference type="InterPro" id="IPR052035">
    <property type="entry name" value="ZnF_BED_domain_contain"/>
</dbReference>
<dbReference type="EMBL" id="JAJJHW010002585">
    <property type="protein sequence ID" value="KAH8370182.1"/>
    <property type="molecule type" value="Genomic_DNA"/>
</dbReference>
<evidence type="ECO:0000256" key="1">
    <source>
        <dbReference type="ARBA" id="ARBA00004123"/>
    </source>
</evidence>
<keyword evidence="7" id="KW-1185">Reference proteome</keyword>
<gene>
    <name evidence="6" type="ORF">KR093_002521</name>
</gene>
<evidence type="ECO:0000256" key="5">
    <source>
        <dbReference type="ARBA" id="ARBA00023242"/>
    </source>
</evidence>
<evidence type="ECO:0000256" key="3">
    <source>
        <dbReference type="ARBA" id="ARBA00022771"/>
    </source>
</evidence>
<dbReference type="AlphaFoldDB" id="A0AAD4JYA6"/>
<dbReference type="PANTHER" id="PTHR46481:SF10">
    <property type="entry name" value="ZINC FINGER BED DOMAIN-CONTAINING PROTEIN 39"/>
    <property type="match status" value="1"/>
</dbReference>
<comment type="caution">
    <text evidence="6">The sequence shown here is derived from an EMBL/GenBank/DDBJ whole genome shotgun (WGS) entry which is preliminary data.</text>
</comment>